<keyword evidence="7 8" id="KW-1133">Transmembrane helix</keyword>
<dbReference type="Gene3D" id="3.30.565.10">
    <property type="entry name" value="Histidine kinase-like ATPase, C-terminal domain"/>
    <property type="match status" value="1"/>
</dbReference>
<evidence type="ECO:0000256" key="3">
    <source>
        <dbReference type="ARBA" id="ARBA00022553"/>
    </source>
</evidence>
<dbReference type="InterPro" id="IPR036097">
    <property type="entry name" value="HisK_dim/P_sf"/>
</dbReference>
<dbReference type="InterPro" id="IPR036890">
    <property type="entry name" value="HATPase_C_sf"/>
</dbReference>
<dbReference type="InterPro" id="IPR003594">
    <property type="entry name" value="HATPase_dom"/>
</dbReference>
<dbReference type="EMBL" id="SJCY01000005">
    <property type="protein sequence ID" value="TDG36156.1"/>
    <property type="molecule type" value="Genomic_DNA"/>
</dbReference>
<dbReference type="AlphaFoldDB" id="A0A4R5ML36"/>
<dbReference type="SUPFAM" id="SSF55874">
    <property type="entry name" value="ATPase domain of HSP90 chaperone/DNA topoisomerase II/histidine kinase"/>
    <property type="match status" value="1"/>
</dbReference>
<evidence type="ECO:0000256" key="6">
    <source>
        <dbReference type="ARBA" id="ARBA00022777"/>
    </source>
</evidence>
<feature type="transmembrane region" description="Helical" evidence="8">
    <location>
        <begin position="128"/>
        <end position="150"/>
    </location>
</feature>
<dbReference type="SMART" id="SM00388">
    <property type="entry name" value="HisKA"/>
    <property type="match status" value="1"/>
</dbReference>
<dbReference type="Pfam" id="PF00512">
    <property type="entry name" value="HisKA"/>
    <property type="match status" value="1"/>
</dbReference>
<proteinExistence type="predicted"/>
<keyword evidence="8" id="KW-0472">Membrane</keyword>
<evidence type="ECO:0000256" key="2">
    <source>
        <dbReference type="ARBA" id="ARBA00012438"/>
    </source>
</evidence>
<evidence type="ECO:0000313" key="10">
    <source>
        <dbReference type="EMBL" id="TDG36156.1"/>
    </source>
</evidence>
<dbReference type="InterPro" id="IPR050428">
    <property type="entry name" value="TCS_sensor_his_kinase"/>
</dbReference>
<evidence type="ECO:0000256" key="7">
    <source>
        <dbReference type="ARBA" id="ARBA00022989"/>
    </source>
</evidence>
<dbReference type="Pfam" id="PF02518">
    <property type="entry name" value="HATPase_c"/>
    <property type="match status" value="1"/>
</dbReference>
<dbReference type="PANTHER" id="PTHR45436:SF5">
    <property type="entry name" value="SENSOR HISTIDINE KINASE TRCS"/>
    <property type="match status" value="1"/>
</dbReference>
<dbReference type="CDD" id="cd00082">
    <property type="entry name" value="HisKA"/>
    <property type="match status" value="1"/>
</dbReference>
<dbReference type="PANTHER" id="PTHR45436">
    <property type="entry name" value="SENSOR HISTIDINE KINASE YKOH"/>
    <property type="match status" value="1"/>
</dbReference>
<reference evidence="10 11" key="1">
    <citation type="submission" date="2019-02" db="EMBL/GenBank/DDBJ databases">
        <title>Pedobacter sp. nov., a novel speices isolated from soil of pinguins habitat in Antarcitica.</title>
        <authorList>
            <person name="He R.-H."/>
        </authorList>
    </citation>
    <scope>NUCLEOTIDE SEQUENCE [LARGE SCALE GENOMIC DNA]</scope>
    <source>
        <strain evidence="10 11">E01020</strain>
    </source>
</reference>
<keyword evidence="11" id="KW-1185">Reference proteome</keyword>
<accession>A0A4R5ML36</accession>
<dbReference type="OrthoDB" id="1522504at2"/>
<dbReference type="SMART" id="SM00387">
    <property type="entry name" value="HATPase_c"/>
    <property type="match status" value="1"/>
</dbReference>
<evidence type="ECO:0000256" key="1">
    <source>
        <dbReference type="ARBA" id="ARBA00000085"/>
    </source>
</evidence>
<dbReference type="GO" id="GO:0000155">
    <property type="term" value="F:phosphorelay sensor kinase activity"/>
    <property type="evidence" value="ECO:0007669"/>
    <property type="project" value="InterPro"/>
</dbReference>
<feature type="transmembrane region" description="Helical" evidence="8">
    <location>
        <begin position="12"/>
        <end position="34"/>
    </location>
</feature>
<dbReference type="PROSITE" id="PS50109">
    <property type="entry name" value="HIS_KIN"/>
    <property type="match status" value="1"/>
</dbReference>
<keyword evidence="4" id="KW-0808">Transferase</keyword>
<dbReference type="InterPro" id="IPR003661">
    <property type="entry name" value="HisK_dim/P_dom"/>
</dbReference>
<dbReference type="RefSeq" id="WP_133262402.1">
    <property type="nucleotide sequence ID" value="NZ_SJCY01000005.1"/>
</dbReference>
<keyword evidence="6 10" id="KW-0418">Kinase</keyword>
<evidence type="ECO:0000313" key="11">
    <source>
        <dbReference type="Proteomes" id="UP000295668"/>
    </source>
</evidence>
<comment type="catalytic activity">
    <reaction evidence="1">
        <text>ATP + protein L-histidine = ADP + protein N-phospho-L-histidine.</text>
        <dbReference type="EC" id="2.7.13.3"/>
    </reaction>
</comment>
<dbReference type="Gene3D" id="1.10.287.130">
    <property type="match status" value="1"/>
</dbReference>
<evidence type="ECO:0000256" key="4">
    <source>
        <dbReference type="ARBA" id="ARBA00022679"/>
    </source>
</evidence>
<organism evidence="10 11">
    <name type="scientific">Pedobacter changchengzhani</name>
    <dbReference type="NCBI Taxonomy" id="2529274"/>
    <lineage>
        <taxon>Bacteria</taxon>
        <taxon>Pseudomonadati</taxon>
        <taxon>Bacteroidota</taxon>
        <taxon>Sphingobacteriia</taxon>
        <taxon>Sphingobacteriales</taxon>
        <taxon>Sphingobacteriaceae</taxon>
        <taxon>Pedobacter</taxon>
    </lineage>
</organism>
<name>A0A4R5ML36_9SPHI</name>
<evidence type="ECO:0000256" key="5">
    <source>
        <dbReference type="ARBA" id="ARBA00022692"/>
    </source>
</evidence>
<sequence>MRLTSNYNKVNIFTSFVILILTGIIYYVFIHAILTDKLDRDLGVEENEIRQYTATYQKLPLPAGFLDQQVAYKEIEGEDVERTFAYTNYFNSKESEEEPGRSLVTSVKLGSKIFRVTITKSRLESEDLVRIILLITLATTLVLLASLLLINRFFFKRIWKPFYTILEQIKSFEVSKTQKIEIEPTRIDEFIELNTSVNAMAERVKQDYRELKSFTDNASHEMMTPLAVINSKLDSLLQTENFTQQQSAYIGDIYYATGKLSRLHRSLLLLSKIENNLISDRQLINMQELINGKIRQFEELFKKNNLKVNANIGSLELNMSKFLADILLNNLFSNAVRHNIDGGEIDVFLDQENLRISNTGKDINIDGMLFERFSKSVESEGMGLGLAITKQICNLYNFNIKHNYLNGRHVFSIKFNGGS</sequence>
<dbReference type="Proteomes" id="UP000295668">
    <property type="component" value="Unassembled WGS sequence"/>
</dbReference>
<dbReference type="InterPro" id="IPR005467">
    <property type="entry name" value="His_kinase_dom"/>
</dbReference>
<evidence type="ECO:0000256" key="8">
    <source>
        <dbReference type="SAM" id="Phobius"/>
    </source>
</evidence>
<keyword evidence="3" id="KW-0597">Phosphoprotein</keyword>
<comment type="caution">
    <text evidence="10">The sequence shown here is derived from an EMBL/GenBank/DDBJ whole genome shotgun (WGS) entry which is preliminary data.</text>
</comment>
<keyword evidence="5 8" id="KW-0812">Transmembrane</keyword>
<dbReference type="Gene3D" id="6.10.340.10">
    <property type="match status" value="1"/>
</dbReference>
<gene>
    <name evidence="10" type="ORF">EZJ43_09110</name>
</gene>
<protein>
    <recommendedName>
        <fullName evidence="2">histidine kinase</fullName>
        <ecNumber evidence="2">2.7.13.3</ecNumber>
    </recommendedName>
</protein>
<feature type="domain" description="Histidine kinase" evidence="9">
    <location>
        <begin position="217"/>
        <end position="419"/>
    </location>
</feature>
<evidence type="ECO:0000259" key="9">
    <source>
        <dbReference type="PROSITE" id="PS50109"/>
    </source>
</evidence>
<dbReference type="EC" id="2.7.13.3" evidence="2"/>
<dbReference type="GO" id="GO:0005886">
    <property type="term" value="C:plasma membrane"/>
    <property type="evidence" value="ECO:0007669"/>
    <property type="project" value="TreeGrafter"/>
</dbReference>
<dbReference type="SUPFAM" id="SSF47384">
    <property type="entry name" value="Homodimeric domain of signal transducing histidine kinase"/>
    <property type="match status" value="1"/>
</dbReference>